<keyword evidence="2" id="KW-1185">Reference proteome</keyword>
<reference evidence="1 2" key="1">
    <citation type="submission" date="2023-04" db="EMBL/GenBank/DDBJ databases">
        <title>Antarctic isolates genomes.</title>
        <authorList>
            <person name="Dimov S.G."/>
        </authorList>
    </citation>
    <scope>NUCLEOTIDE SEQUENCE [LARGE SCALE GENOMIC DNA]</scope>
    <source>
        <strain evidence="1 2">AL19</strain>
    </source>
</reference>
<name>A0ABT6R6H4_9BACL</name>
<dbReference type="RefSeq" id="WP_014969316.1">
    <property type="nucleotide sequence ID" value="NZ_JASBQV010000038.1"/>
</dbReference>
<gene>
    <name evidence="1" type="ORF">QK289_15310</name>
</gene>
<dbReference type="SUPFAM" id="SSF52540">
    <property type="entry name" value="P-loop containing nucleoside triphosphate hydrolases"/>
    <property type="match status" value="1"/>
</dbReference>
<sequence length="194" mass="22315">MKFVMLLGPQAVGKMTIGQELEQKTGMKLFHNHQTIDLLHPYFDFTKPAHHKLKDLIRREMFKEMAVSDLEGVIFTFLCLFGVEDGGIEFIEETVQLFEDAGAEVFIVELEAELSTRLARNQTENRLLHKFTKRDIAASEANLLETAEQYRTHSLPGELPYPNYLRLDTEGRSPGESAETICRHFNWSTNLVER</sequence>
<evidence type="ECO:0000313" key="1">
    <source>
        <dbReference type="EMBL" id="MDI3236382.1"/>
    </source>
</evidence>
<dbReference type="InterPro" id="IPR027417">
    <property type="entry name" value="P-loop_NTPase"/>
</dbReference>
<dbReference type="EMBL" id="JASBQV010000038">
    <property type="protein sequence ID" value="MDI3236382.1"/>
    <property type="molecule type" value="Genomic_DNA"/>
</dbReference>
<dbReference type="Gene3D" id="3.40.50.300">
    <property type="entry name" value="P-loop containing nucleotide triphosphate hydrolases"/>
    <property type="match status" value="1"/>
</dbReference>
<organism evidence="1 2">
    <name type="scientific">Exiguobacterium antarcticum</name>
    <dbReference type="NCBI Taxonomy" id="132920"/>
    <lineage>
        <taxon>Bacteria</taxon>
        <taxon>Bacillati</taxon>
        <taxon>Bacillota</taxon>
        <taxon>Bacilli</taxon>
        <taxon>Bacillales</taxon>
        <taxon>Bacillales Family XII. Incertae Sedis</taxon>
        <taxon>Exiguobacterium</taxon>
    </lineage>
</organism>
<comment type="caution">
    <text evidence="1">The sequence shown here is derived from an EMBL/GenBank/DDBJ whole genome shotgun (WGS) entry which is preliminary data.</text>
</comment>
<evidence type="ECO:0000313" key="2">
    <source>
        <dbReference type="Proteomes" id="UP001243286"/>
    </source>
</evidence>
<proteinExistence type="predicted"/>
<protein>
    <submittedName>
        <fullName evidence="1">AAA family ATPase</fullName>
    </submittedName>
</protein>
<dbReference type="Proteomes" id="UP001243286">
    <property type="component" value="Unassembled WGS sequence"/>
</dbReference>
<accession>A0ABT6R6H4</accession>